<comment type="caution">
    <text evidence="2">The sequence shown here is derived from an EMBL/GenBank/DDBJ whole genome shotgun (WGS) entry which is preliminary data.</text>
</comment>
<evidence type="ECO:0000259" key="1">
    <source>
        <dbReference type="Pfam" id="PF10675"/>
    </source>
</evidence>
<organism evidence="2">
    <name type="scientific">marine sediment metagenome</name>
    <dbReference type="NCBI Taxonomy" id="412755"/>
    <lineage>
        <taxon>unclassified sequences</taxon>
        <taxon>metagenomes</taxon>
        <taxon>ecological metagenomes</taxon>
    </lineage>
</organism>
<dbReference type="EMBL" id="LAZR01060434">
    <property type="protein sequence ID" value="KKK65676.1"/>
    <property type="molecule type" value="Genomic_DNA"/>
</dbReference>
<name>A0A0F9A0F5_9ZZZZ</name>
<sequence>LKLRTQKAEREKQRELLAEELKERHEHYRNSIRVISSAIVAEQVSLTEGAIRISMLVTQLEISESEKADYQVFFQLTEATSHIPILEEWKKLNTLQKRGYDQEREELEETFREFIENAARKILGRLESADSEPLFYSVGKGQEEGEPP</sequence>
<feature type="domain" description="DUF2489" evidence="1">
    <location>
        <begin position="2"/>
        <end position="122"/>
    </location>
</feature>
<protein>
    <recommendedName>
        <fullName evidence="1">DUF2489 domain-containing protein</fullName>
    </recommendedName>
</protein>
<dbReference type="Pfam" id="PF10675">
    <property type="entry name" value="DUF2489"/>
    <property type="match status" value="1"/>
</dbReference>
<dbReference type="AlphaFoldDB" id="A0A0F9A0F5"/>
<feature type="non-terminal residue" evidence="2">
    <location>
        <position position="1"/>
    </location>
</feature>
<proteinExistence type="predicted"/>
<reference evidence="2" key="1">
    <citation type="journal article" date="2015" name="Nature">
        <title>Complex archaea that bridge the gap between prokaryotes and eukaryotes.</title>
        <authorList>
            <person name="Spang A."/>
            <person name="Saw J.H."/>
            <person name="Jorgensen S.L."/>
            <person name="Zaremba-Niedzwiedzka K."/>
            <person name="Martijn J."/>
            <person name="Lind A.E."/>
            <person name="van Eijk R."/>
            <person name="Schleper C."/>
            <person name="Guy L."/>
            <person name="Ettema T.J."/>
        </authorList>
    </citation>
    <scope>NUCLEOTIDE SEQUENCE</scope>
</reference>
<gene>
    <name evidence="2" type="ORF">LCGC14_2971760</name>
</gene>
<accession>A0A0F9A0F5</accession>
<evidence type="ECO:0000313" key="2">
    <source>
        <dbReference type="EMBL" id="KKK65676.1"/>
    </source>
</evidence>
<dbReference type="InterPro" id="IPR019617">
    <property type="entry name" value="DUF2489"/>
</dbReference>